<dbReference type="Proteomes" id="UP001597163">
    <property type="component" value="Unassembled WGS sequence"/>
</dbReference>
<proteinExistence type="predicted"/>
<dbReference type="SUPFAM" id="SSF52172">
    <property type="entry name" value="CheY-like"/>
    <property type="match status" value="1"/>
</dbReference>
<dbReference type="InterPro" id="IPR050595">
    <property type="entry name" value="Bact_response_regulator"/>
</dbReference>
<evidence type="ECO:0000313" key="4">
    <source>
        <dbReference type="EMBL" id="MFD1161037.1"/>
    </source>
</evidence>
<evidence type="ECO:0000313" key="5">
    <source>
        <dbReference type="Proteomes" id="UP001597163"/>
    </source>
</evidence>
<dbReference type="InterPro" id="IPR001789">
    <property type="entry name" value="Sig_transdc_resp-reg_receiver"/>
</dbReference>
<feature type="domain" description="Response regulatory" evidence="3">
    <location>
        <begin position="8"/>
        <end position="124"/>
    </location>
</feature>
<dbReference type="EMBL" id="JBHTLJ010000001">
    <property type="protein sequence ID" value="MFD1161037.1"/>
    <property type="molecule type" value="Genomic_DNA"/>
</dbReference>
<evidence type="ECO:0000259" key="3">
    <source>
        <dbReference type="PROSITE" id="PS50110"/>
    </source>
</evidence>
<keyword evidence="5" id="KW-1185">Reference proteome</keyword>
<protein>
    <submittedName>
        <fullName evidence="4">Response regulator</fullName>
    </submittedName>
</protein>
<dbReference type="Pfam" id="PF00072">
    <property type="entry name" value="Response_reg"/>
    <property type="match status" value="1"/>
</dbReference>
<dbReference type="PANTHER" id="PTHR44591">
    <property type="entry name" value="STRESS RESPONSE REGULATOR PROTEIN 1"/>
    <property type="match status" value="1"/>
</dbReference>
<dbReference type="SMART" id="SM00448">
    <property type="entry name" value="REC"/>
    <property type="match status" value="1"/>
</dbReference>
<keyword evidence="1 2" id="KW-0597">Phosphoprotein</keyword>
<organism evidence="4 5">
    <name type="scientific">Hwangdonia seohaensis</name>
    <dbReference type="NCBI Taxonomy" id="1240727"/>
    <lineage>
        <taxon>Bacteria</taxon>
        <taxon>Pseudomonadati</taxon>
        <taxon>Bacteroidota</taxon>
        <taxon>Flavobacteriia</taxon>
        <taxon>Flavobacteriales</taxon>
        <taxon>Flavobacteriaceae</taxon>
        <taxon>Hwangdonia</taxon>
    </lineage>
</organism>
<sequence>MQNNKEPSVLIIEDNEQNMYMLTYLLKNSNYNVLNAYNGVDGLNLAHENHPEIILIDIQLPDMDGYEICAKLRHNGLPKNTTIIAVTSYAMGGDKEKAIEAGADGYIEKPINPDTFVKQMESIHDLKNQN</sequence>
<gene>
    <name evidence="4" type="ORF">ACFQ2E_01325</name>
</gene>
<evidence type="ECO:0000256" key="2">
    <source>
        <dbReference type="PROSITE-ProRule" id="PRU00169"/>
    </source>
</evidence>
<dbReference type="RefSeq" id="WP_311935347.1">
    <property type="nucleotide sequence ID" value="NZ_JAVSCK010000001.1"/>
</dbReference>
<comment type="caution">
    <text evidence="4">The sequence shown here is derived from an EMBL/GenBank/DDBJ whole genome shotgun (WGS) entry which is preliminary data.</text>
</comment>
<feature type="modified residue" description="4-aspartylphosphate" evidence="2">
    <location>
        <position position="57"/>
    </location>
</feature>
<reference evidence="5" key="1">
    <citation type="journal article" date="2019" name="Int. J. Syst. Evol. Microbiol.">
        <title>The Global Catalogue of Microorganisms (GCM) 10K type strain sequencing project: providing services to taxonomists for standard genome sequencing and annotation.</title>
        <authorList>
            <consortium name="The Broad Institute Genomics Platform"/>
            <consortium name="The Broad Institute Genome Sequencing Center for Infectious Disease"/>
            <person name="Wu L."/>
            <person name="Ma J."/>
        </authorList>
    </citation>
    <scope>NUCLEOTIDE SEQUENCE [LARGE SCALE GENOMIC DNA]</scope>
    <source>
        <strain evidence="5">CCUG 63246</strain>
    </source>
</reference>
<name>A0ABW3R7W8_9FLAO</name>
<accession>A0ABW3R7W8</accession>
<evidence type="ECO:0000256" key="1">
    <source>
        <dbReference type="ARBA" id="ARBA00022553"/>
    </source>
</evidence>
<dbReference type="PROSITE" id="PS50110">
    <property type="entry name" value="RESPONSE_REGULATORY"/>
    <property type="match status" value="1"/>
</dbReference>
<dbReference type="InterPro" id="IPR011006">
    <property type="entry name" value="CheY-like_superfamily"/>
</dbReference>
<dbReference type="Gene3D" id="3.40.50.2300">
    <property type="match status" value="1"/>
</dbReference>
<dbReference type="PANTHER" id="PTHR44591:SF23">
    <property type="entry name" value="CHEY SUBFAMILY"/>
    <property type="match status" value="1"/>
</dbReference>